<organism evidence="1 2">
    <name type="scientific">Caerostris extrusa</name>
    <name type="common">Bark spider</name>
    <name type="synonym">Caerostris bankana</name>
    <dbReference type="NCBI Taxonomy" id="172846"/>
    <lineage>
        <taxon>Eukaryota</taxon>
        <taxon>Metazoa</taxon>
        <taxon>Ecdysozoa</taxon>
        <taxon>Arthropoda</taxon>
        <taxon>Chelicerata</taxon>
        <taxon>Arachnida</taxon>
        <taxon>Araneae</taxon>
        <taxon>Araneomorphae</taxon>
        <taxon>Entelegynae</taxon>
        <taxon>Araneoidea</taxon>
        <taxon>Araneidae</taxon>
        <taxon>Caerostris</taxon>
    </lineage>
</organism>
<reference evidence="1 2" key="1">
    <citation type="submission" date="2021-06" db="EMBL/GenBank/DDBJ databases">
        <title>Caerostris extrusa draft genome.</title>
        <authorList>
            <person name="Kono N."/>
            <person name="Arakawa K."/>
        </authorList>
    </citation>
    <scope>NUCLEOTIDE SEQUENCE [LARGE SCALE GENOMIC DNA]</scope>
</reference>
<evidence type="ECO:0000313" key="1">
    <source>
        <dbReference type="EMBL" id="GIX80871.1"/>
    </source>
</evidence>
<name>A0AAV4NAB2_CAEEX</name>
<dbReference type="AlphaFoldDB" id="A0AAV4NAB2"/>
<dbReference type="EMBL" id="BPLR01020629">
    <property type="protein sequence ID" value="GIX80871.1"/>
    <property type="molecule type" value="Genomic_DNA"/>
</dbReference>
<accession>A0AAV4NAB2</accession>
<proteinExistence type="predicted"/>
<comment type="caution">
    <text evidence="1">The sequence shown here is derived from an EMBL/GenBank/DDBJ whole genome shotgun (WGS) entry which is preliminary data.</text>
</comment>
<dbReference type="Proteomes" id="UP001054945">
    <property type="component" value="Unassembled WGS sequence"/>
</dbReference>
<gene>
    <name evidence="1" type="ORF">CEXT_67861</name>
</gene>
<protein>
    <submittedName>
        <fullName evidence="1">Uncharacterized protein</fullName>
    </submittedName>
</protein>
<sequence length="104" mass="12031">MRQPREGVRLIPQPREEIDFSPHTIFSESSCRGTPLPRAACAQLYPAGKVLDSNTRGRTTFAFAQILRVFCSGLAVHKTVDDDLRQSDSCHRFRHKGFFWYIWF</sequence>
<evidence type="ECO:0000313" key="2">
    <source>
        <dbReference type="Proteomes" id="UP001054945"/>
    </source>
</evidence>
<keyword evidence="2" id="KW-1185">Reference proteome</keyword>